<dbReference type="Gene3D" id="1.20.120.450">
    <property type="entry name" value="dinb family like domain"/>
    <property type="match status" value="1"/>
</dbReference>
<feature type="binding site" evidence="3">
    <location>
        <position position="46"/>
    </location>
    <ligand>
        <name>a divalent metal cation</name>
        <dbReference type="ChEBI" id="CHEBI:60240"/>
    </ligand>
</feature>
<evidence type="ECO:0000256" key="3">
    <source>
        <dbReference type="PIRSR" id="PIRSR607837-1"/>
    </source>
</evidence>
<dbReference type="SUPFAM" id="SSF109854">
    <property type="entry name" value="DinB/YfiT-like putative metalloenzymes"/>
    <property type="match status" value="1"/>
</dbReference>
<feature type="binding site" evidence="3">
    <location>
        <position position="133"/>
    </location>
    <ligand>
        <name>a divalent metal cation</name>
        <dbReference type="ChEBI" id="CHEBI:60240"/>
    </ligand>
</feature>
<evidence type="ECO:0008006" key="6">
    <source>
        <dbReference type="Google" id="ProtNLM"/>
    </source>
</evidence>
<evidence type="ECO:0000313" key="4">
    <source>
        <dbReference type="EMBL" id="TKK68886.1"/>
    </source>
</evidence>
<comment type="caution">
    <text evidence="4">The sequence shown here is derived from an EMBL/GenBank/DDBJ whole genome shotgun (WGS) entry which is preliminary data.</text>
</comment>
<comment type="similarity">
    <text evidence="1">Belongs to the DinB family.</text>
</comment>
<dbReference type="InterPro" id="IPR034660">
    <property type="entry name" value="DinB/YfiT-like"/>
</dbReference>
<dbReference type="Pfam" id="PF05163">
    <property type="entry name" value="DinB"/>
    <property type="match status" value="1"/>
</dbReference>
<reference evidence="4 5" key="1">
    <citation type="submission" date="2019-05" db="EMBL/GenBank/DDBJ databases">
        <title>Panacibacter sp. strain 17mud1-8 Genome sequencing and assembly.</title>
        <authorList>
            <person name="Chhetri G."/>
        </authorList>
    </citation>
    <scope>NUCLEOTIDE SEQUENCE [LARGE SCALE GENOMIC DNA]</scope>
    <source>
        <strain evidence="4 5">17mud1-8</strain>
    </source>
</reference>
<proteinExistence type="inferred from homology"/>
<dbReference type="OrthoDB" id="119432at2"/>
<dbReference type="RefSeq" id="WP_137261506.1">
    <property type="nucleotide sequence ID" value="NZ_SZQL01000006.1"/>
</dbReference>
<protein>
    <recommendedName>
        <fullName evidence="6">Damage-inducible protein DinB</fullName>
    </recommendedName>
</protein>
<keyword evidence="2 3" id="KW-0479">Metal-binding</keyword>
<evidence type="ECO:0000313" key="5">
    <source>
        <dbReference type="Proteomes" id="UP000305848"/>
    </source>
</evidence>
<dbReference type="Proteomes" id="UP000305848">
    <property type="component" value="Unassembled WGS sequence"/>
</dbReference>
<keyword evidence="5" id="KW-1185">Reference proteome</keyword>
<dbReference type="GO" id="GO:0046872">
    <property type="term" value="F:metal ion binding"/>
    <property type="evidence" value="ECO:0007669"/>
    <property type="project" value="UniProtKB-KW"/>
</dbReference>
<evidence type="ECO:0000256" key="2">
    <source>
        <dbReference type="ARBA" id="ARBA00022723"/>
    </source>
</evidence>
<accession>A0A4U3L5B9</accession>
<dbReference type="EMBL" id="SZQL01000006">
    <property type="protein sequence ID" value="TKK68886.1"/>
    <property type="molecule type" value="Genomic_DNA"/>
</dbReference>
<dbReference type="AlphaFoldDB" id="A0A4U3L5B9"/>
<gene>
    <name evidence="4" type="ORF">FC093_09315</name>
</gene>
<sequence length="163" mass="18434">MLNQAFIAELKHEAASTKRILERVSEGKFDWKPHEKSMTLGRLASHVAELPGFLNSILTMDEVDFAKGHYKPSHAKTPEELMNVFQQKLDEVVQTLQNTSDEKMHANFTLRRGDHVIATVPRMVAVRSMALNHLIHHRGQIAVYLRLLDVPVPGLYGPSADEM</sequence>
<feature type="binding site" evidence="3">
    <location>
        <position position="137"/>
    </location>
    <ligand>
        <name>a divalent metal cation</name>
        <dbReference type="ChEBI" id="CHEBI:60240"/>
    </ligand>
</feature>
<evidence type="ECO:0000256" key="1">
    <source>
        <dbReference type="ARBA" id="ARBA00008635"/>
    </source>
</evidence>
<dbReference type="InterPro" id="IPR007837">
    <property type="entry name" value="DinB"/>
</dbReference>
<name>A0A4U3L5B9_9BACT</name>
<organism evidence="4 5">
    <name type="scientific">Ilyomonas limi</name>
    <dbReference type="NCBI Taxonomy" id="2575867"/>
    <lineage>
        <taxon>Bacteria</taxon>
        <taxon>Pseudomonadati</taxon>
        <taxon>Bacteroidota</taxon>
        <taxon>Chitinophagia</taxon>
        <taxon>Chitinophagales</taxon>
        <taxon>Chitinophagaceae</taxon>
        <taxon>Ilyomonas</taxon>
    </lineage>
</organism>